<sequence>MVRRSSLDRFRGGWRSTLDVNTVAPVTDVGPRRQSLPSNVAEEVNEDRRPSSPSIETIRSVTRPASPKAIPPVLGARRASSSWRQHIAAIFPTSYDTQVVPFVGVASEREDGVVHVLQTLFATCDGNDDGFLTEKELVMFLELCGFIEEETGEMAKEMVSSRDRVMTAPTQVLSFPLLLTKWRSPILARSAEKPLPRTDFLLRCKRLKHGFKKCDGDGNQYVKRFEFEIALQKLDFVLPDWQLGRIFHVLDRDGSGHVDWSDLIYAAWHNTLAQVTESMLDHFTIDHLAELPALIRPATMSAIAIAPNMNVRSAPVSPAKGTPTYYGYFVPVNIVVSLLEVNGMYAMAVVSAFRLTVCTNLRLFPRDDEREFLMRAITRAALQAGHRKDKLFGMDPMKGSPRMVLLMTFLMFKSKRYVLKSLIKLFIKRVIWRAAAKSVLSLLVLPINGVLNAWTLRNVMLNCRVSIIGPPCVTALLELFFLQDESLVPFQRVDYIRVLGCSLVCKRYVHPNVEIMIDHMRHRWVNPSMWPTSDKCTCLGSTEESCPVHQLDDIDRFLTSLQLYAAHRRQSPESLARQHIQNMFFLLIVAFVIDGNVDWVERGICSRACYAAHLQNRWKGVLAIKDDFIAGKGIHMDKVMALIEGVPISDTQDDESAVQRARAVDGVTWIRRESTRPVFHILRG</sequence>
<dbReference type="NCBIfam" id="NF047767">
    <property type="entry name" value="LBF_2804_fam"/>
    <property type="match status" value="1"/>
</dbReference>
<dbReference type="AlphaFoldDB" id="A0A8K1CJY9"/>
<dbReference type="InterPro" id="IPR018247">
    <property type="entry name" value="EF_Hand_1_Ca_BS"/>
</dbReference>
<evidence type="ECO:0000313" key="4">
    <source>
        <dbReference type="EMBL" id="TMW64645.1"/>
    </source>
</evidence>
<dbReference type="Gene3D" id="1.10.238.10">
    <property type="entry name" value="EF-hand"/>
    <property type="match status" value="1"/>
</dbReference>
<feature type="domain" description="EF-hand" evidence="3">
    <location>
        <begin position="112"/>
        <end position="147"/>
    </location>
</feature>
<accession>A0A8K1CJY9</accession>
<keyword evidence="1" id="KW-0106">Calcium</keyword>
<reference evidence="4" key="1">
    <citation type="submission" date="2019-03" db="EMBL/GenBank/DDBJ databases">
        <title>Long read genome sequence of the mycoparasitic Pythium oligandrum ATCC 38472 isolated from sugarbeet rhizosphere.</title>
        <authorList>
            <person name="Gaulin E."/>
        </authorList>
    </citation>
    <scope>NUCLEOTIDE SEQUENCE</scope>
    <source>
        <strain evidence="4">ATCC 38472_TT</strain>
    </source>
</reference>
<evidence type="ECO:0000256" key="2">
    <source>
        <dbReference type="SAM" id="MobiDB-lite"/>
    </source>
</evidence>
<proteinExistence type="predicted"/>
<dbReference type="GO" id="GO:0005509">
    <property type="term" value="F:calcium ion binding"/>
    <property type="evidence" value="ECO:0007669"/>
    <property type="project" value="InterPro"/>
</dbReference>
<dbReference type="InterPro" id="IPR002048">
    <property type="entry name" value="EF_hand_dom"/>
</dbReference>
<evidence type="ECO:0000259" key="3">
    <source>
        <dbReference type="PROSITE" id="PS50222"/>
    </source>
</evidence>
<dbReference type="SUPFAM" id="SSF47473">
    <property type="entry name" value="EF-hand"/>
    <property type="match status" value="1"/>
</dbReference>
<protein>
    <recommendedName>
        <fullName evidence="3">EF-hand domain-containing protein</fullName>
    </recommendedName>
</protein>
<dbReference type="OrthoDB" id="26525at2759"/>
<organism evidence="4 5">
    <name type="scientific">Pythium oligandrum</name>
    <name type="common">Mycoparasitic fungus</name>
    <dbReference type="NCBI Taxonomy" id="41045"/>
    <lineage>
        <taxon>Eukaryota</taxon>
        <taxon>Sar</taxon>
        <taxon>Stramenopiles</taxon>
        <taxon>Oomycota</taxon>
        <taxon>Peronosporomycetes</taxon>
        <taxon>Pythiales</taxon>
        <taxon>Pythiaceae</taxon>
        <taxon>Pythium</taxon>
    </lineage>
</organism>
<evidence type="ECO:0000313" key="5">
    <source>
        <dbReference type="Proteomes" id="UP000794436"/>
    </source>
</evidence>
<dbReference type="InterPro" id="IPR011992">
    <property type="entry name" value="EF-hand-dom_pair"/>
</dbReference>
<dbReference type="EMBL" id="SPLM01000039">
    <property type="protein sequence ID" value="TMW64645.1"/>
    <property type="molecule type" value="Genomic_DNA"/>
</dbReference>
<keyword evidence="5" id="KW-1185">Reference proteome</keyword>
<comment type="caution">
    <text evidence="4">The sequence shown here is derived from an EMBL/GenBank/DDBJ whole genome shotgun (WGS) entry which is preliminary data.</text>
</comment>
<dbReference type="Proteomes" id="UP000794436">
    <property type="component" value="Unassembled WGS sequence"/>
</dbReference>
<evidence type="ECO:0000256" key="1">
    <source>
        <dbReference type="ARBA" id="ARBA00022837"/>
    </source>
</evidence>
<gene>
    <name evidence="4" type="ORF">Poli38472_011525</name>
</gene>
<dbReference type="PROSITE" id="PS50222">
    <property type="entry name" value="EF_HAND_2"/>
    <property type="match status" value="1"/>
</dbReference>
<name>A0A8K1CJY9_PYTOL</name>
<feature type="region of interest" description="Disordered" evidence="2">
    <location>
        <begin position="28"/>
        <end position="55"/>
    </location>
</feature>
<dbReference type="PROSITE" id="PS00018">
    <property type="entry name" value="EF_HAND_1"/>
    <property type="match status" value="2"/>
</dbReference>
<dbReference type="SMART" id="SM00054">
    <property type="entry name" value="EFh"/>
    <property type="match status" value="3"/>
</dbReference>